<keyword evidence="4" id="KW-0378">Hydrolase</keyword>
<dbReference type="PANTHER" id="PTHR30471">
    <property type="entry name" value="DNA REPAIR PROTEIN RADC"/>
    <property type="match status" value="1"/>
</dbReference>
<dbReference type="InterPro" id="IPR001405">
    <property type="entry name" value="UPF0758"/>
</dbReference>
<dbReference type="Pfam" id="PF04002">
    <property type="entry name" value="RadC"/>
    <property type="match status" value="1"/>
</dbReference>
<dbReference type="GO" id="GO:0046872">
    <property type="term" value="F:metal ion binding"/>
    <property type="evidence" value="ECO:0007669"/>
    <property type="project" value="UniProtKB-KW"/>
</dbReference>
<keyword evidence="5" id="KW-0862">Zinc</keyword>
<keyword evidence="2" id="KW-0645">Protease</keyword>
<dbReference type="InterPro" id="IPR010994">
    <property type="entry name" value="RuvA_2-like"/>
</dbReference>
<evidence type="ECO:0000256" key="1">
    <source>
        <dbReference type="ARBA" id="ARBA00010243"/>
    </source>
</evidence>
<dbReference type="PANTHER" id="PTHR30471:SF3">
    <property type="entry name" value="UPF0758 PROTEIN YEES-RELATED"/>
    <property type="match status" value="1"/>
</dbReference>
<evidence type="ECO:0000313" key="10">
    <source>
        <dbReference type="Proteomes" id="UP000268829"/>
    </source>
</evidence>
<comment type="similarity">
    <text evidence="1 7">Belongs to the UPF0758 family.</text>
</comment>
<dbReference type="GO" id="GO:0008237">
    <property type="term" value="F:metallopeptidase activity"/>
    <property type="evidence" value="ECO:0007669"/>
    <property type="project" value="UniProtKB-KW"/>
</dbReference>
<evidence type="ECO:0000313" key="9">
    <source>
        <dbReference type="EMBL" id="RNB53522.1"/>
    </source>
</evidence>
<dbReference type="Pfam" id="PF14520">
    <property type="entry name" value="HHH_5"/>
    <property type="match status" value="1"/>
</dbReference>
<keyword evidence="6" id="KW-0482">Metalloprotease</keyword>
<dbReference type="SUPFAM" id="SSF47781">
    <property type="entry name" value="RuvA domain 2-like"/>
    <property type="match status" value="1"/>
</dbReference>
<dbReference type="SUPFAM" id="SSF102712">
    <property type="entry name" value="JAB1/MPN domain"/>
    <property type="match status" value="1"/>
</dbReference>
<dbReference type="CDD" id="cd08071">
    <property type="entry name" value="MPN_DUF2466"/>
    <property type="match status" value="1"/>
</dbReference>
<dbReference type="Gene3D" id="3.40.140.10">
    <property type="entry name" value="Cytidine Deaminase, domain 2"/>
    <property type="match status" value="1"/>
</dbReference>
<organism evidence="9 10">
    <name type="scientific">Brevibacillus gelatini</name>
    <dbReference type="NCBI Taxonomy" id="1655277"/>
    <lineage>
        <taxon>Bacteria</taxon>
        <taxon>Bacillati</taxon>
        <taxon>Bacillota</taxon>
        <taxon>Bacilli</taxon>
        <taxon>Bacillales</taxon>
        <taxon>Paenibacillaceae</taxon>
        <taxon>Brevibacillus</taxon>
    </lineage>
</organism>
<dbReference type="PROSITE" id="PS50249">
    <property type="entry name" value="MPN"/>
    <property type="match status" value="1"/>
</dbReference>
<evidence type="ECO:0000259" key="8">
    <source>
        <dbReference type="PROSITE" id="PS50249"/>
    </source>
</evidence>
<keyword evidence="10" id="KW-1185">Reference proteome</keyword>
<dbReference type="RefSeq" id="WP_122906401.1">
    <property type="nucleotide sequence ID" value="NZ_RHHS01000048.1"/>
</dbReference>
<reference evidence="9 10" key="1">
    <citation type="submission" date="2018-10" db="EMBL/GenBank/DDBJ databases">
        <title>Phylogenomics of Brevibacillus.</title>
        <authorList>
            <person name="Dunlap C."/>
        </authorList>
    </citation>
    <scope>NUCLEOTIDE SEQUENCE [LARGE SCALE GENOMIC DNA]</scope>
    <source>
        <strain evidence="9 10">DSM 100115</strain>
    </source>
</reference>
<dbReference type="AlphaFoldDB" id="A0A3M8AQS1"/>
<sequence length="204" mass="23038">MSDRYENQTSLAAIFAQVLREKVDSTTIKTFLTRFPTLHDLLQATEEELREVTGIGPAKARKIIATVELARTLCTVLSRPQIVRSAQDIFEFLKVQMMYLPNEHFAVVGLDSRSRILFWEIISVGSLDAAIVHPRECFRPLLKRNAAAAYFIHCHPSGNCQPSYHDVEVTKTLKQAGTILGVRVIDHLVIGFDNYFSIAENYSL</sequence>
<evidence type="ECO:0000256" key="5">
    <source>
        <dbReference type="ARBA" id="ARBA00022833"/>
    </source>
</evidence>
<evidence type="ECO:0000256" key="7">
    <source>
        <dbReference type="RuleBase" id="RU003797"/>
    </source>
</evidence>
<evidence type="ECO:0000256" key="2">
    <source>
        <dbReference type="ARBA" id="ARBA00022670"/>
    </source>
</evidence>
<evidence type="ECO:0000256" key="6">
    <source>
        <dbReference type="ARBA" id="ARBA00023049"/>
    </source>
</evidence>
<comment type="caution">
    <text evidence="9">The sequence shown here is derived from an EMBL/GenBank/DDBJ whole genome shotgun (WGS) entry which is preliminary data.</text>
</comment>
<name>A0A3M8AQS1_9BACL</name>
<dbReference type="OrthoDB" id="9804482at2"/>
<dbReference type="InterPro" id="IPR037518">
    <property type="entry name" value="MPN"/>
</dbReference>
<proteinExistence type="inferred from homology"/>
<protein>
    <submittedName>
        <fullName evidence="9">DNA repair protein RadC</fullName>
    </submittedName>
</protein>
<dbReference type="Gene3D" id="1.10.150.20">
    <property type="entry name" value="5' to 3' exonuclease, C-terminal subdomain"/>
    <property type="match status" value="1"/>
</dbReference>
<gene>
    <name evidence="9" type="primary">radC</name>
    <name evidence="9" type="ORF">EDM57_19705</name>
</gene>
<feature type="domain" description="MPN" evidence="8">
    <location>
        <begin position="82"/>
        <end position="204"/>
    </location>
</feature>
<dbReference type="GO" id="GO:0006508">
    <property type="term" value="P:proteolysis"/>
    <property type="evidence" value="ECO:0007669"/>
    <property type="project" value="UniProtKB-KW"/>
</dbReference>
<keyword evidence="3" id="KW-0479">Metal-binding</keyword>
<dbReference type="InterPro" id="IPR025657">
    <property type="entry name" value="RadC_JAB"/>
</dbReference>
<evidence type="ECO:0000256" key="4">
    <source>
        <dbReference type="ARBA" id="ARBA00022801"/>
    </source>
</evidence>
<evidence type="ECO:0000256" key="3">
    <source>
        <dbReference type="ARBA" id="ARBA00022723"/>
    </source>
</evidence>
<dbReference type="Proteomes" id="UP000268829">
    <property type="component" value="Unassembled WGS sequence"/>
</dbReference>
<accession>A0A3M8AQS1</accession>
<dbReference type="EMBL" id="RHHS01000048">
    <property type="protein sequence ID" value="RNB53522.1"/>
    <property type="molecule type" value="Genomic_DNA"/>
</dbReference>
<dbReference type="NCBIfam" id="TIGR00608">
    <property type="entry name" value="radc"/>
    <property type="match status" value="1"/>
</dbReference>